<proteinExistence type="evidence at transcript level"/>
<evidence type="ECO:0000256" key="5">
    <source>
        <dbReference type="ARBA" id="ARBA00023180"/>
    </source>
</evidence>
<evidence type="ECO:0000259" key="7">
    <source>
        <dbReference type="Pfam" id="PF00135"/>
    </source>
</evidence>
<dbReference type="Pfam" id="PF00135">
    <property type="entry name" value="COesterase"/>
    <property type="match status" value="1"/>
</dbReference>
<keyword evidence="5" id="KW-0325">Glycoprotein</keyword>
<name>A0A0A7ENN0_LEPDE</name>
<protein>
    <recommendedName>
        <fullName evidence="6">Carboxylic ester hydrolase</fullName>
        <ecNumber evidence="6">3.1.1.-</ecNumber>
    </recommendedName>
</protein>
<dbReference type="PROSITE" id="PS00122">
    <property type="entry name" value="CARBOXYLESTERASE_B_1"/>
    <property type="match status" value="1"/>
</dbReference>
<evidence type="ECO:0000256" key="6">
    <source>
        <dbReference type="RuleBase" id="RU361235"/>
    </source>
</evidence>
<keyword evidence="6" id="KW-0732">Signal</keyword>
<comment type="similarity">
    <text evidence="1 6">Belongs to the type-B carboxylesterase/lipase family.</text>
</comment>
<dbReference type="InterPro" id="IPR002018">
    <property type="entry name" value="CarbesteraseB"/>
</dbReference>
<dbReference type="InterPro" id="IPR029058">
    <property type="entry name" value="AB_hydrolase_fold"/>
</dbReference>
<dbReference type="GO" id="GO:0052689">
    <property type="term" value="F:carboxylic ester hydrolase activity"/>
    <property type="evidence" value="ECO:0007669"/>
    <property type="project" value="UniProtKB-KW"/>
</dbReference>
<keyword evidence="2" id="KW-0719">Serine esterase</keyword>
<dbReference type="EC" id="3.1.1.-" evidence="6"/>
<feature type="chain" id="PRO_5005109493" description="Carboxylic ester hydrolase" evidence="6">
    <location>
        <begin position="24"/>
        <end position="545"/>
    </location>
</feature>
<dbReference type="InterPro" id="IPR019826">
    <property type="entry name" value="Carboxylesterase_B_AS"/>
</dbReference>
<sequence>MIFGFLIALALPIFGSTVKLSLGEPIITLPNGKIRGYVSKTLGKQQPFFAYKGIPYAVPPIGNLRFKDPQPAKNWNGIFNATSNTKICYQISTKTHRPQTEDCLYINVYTTVEPGANPRLPVMVSIYGGSFTHGFASTDTVGPDYIMEKGIVVVTFNYRVGPFGFISTGDDVIPGNMGLKDQRLALKWVHDNIHLFGGDPNKVTIQGQSAGGASVTYHILSPSSSGLFRAAIANSGSALCIWANQRNHAVDRAYGIARAINPSFSSKNSTQDLLKLLLSVDAEKIHDTQNKYNAWGPVIEIEHEGAFITESMYEAVKHGRINKVPLLIGFNSEEEISKAADLKYLSTKSSSWDHNSAYLINEDMNIKSNVSIEAGTEIKRIYTATNFTDDLGAVIRYLSDDQFVRGILRFAELQSGYSDVYVYEFSYHGRLGKNNVSYPGCGRVQHGEEGNYLWAGSKLSDYPKSDVTMLNRYVGFITNFVNHLNPTPSEEELFQHLRWPTVKPSNYRYMEIDENLAVKVNPRDASYSKWVQVYDKYAVEPLISY</sequence>
<dbReference type="PANTHER" id="PTHR11559">
    <property type="entry name" value="CARBOXYLESTERASE"/>
    <property type="match status" value="1"/>
</dbReference>
<evidence type="ECO:0000256" key="1">
    <source>
        <dbReference type="ARBA" id="ARBA00005964"/>
    </source>
</evidence>
<dbReference type="AlphaFoldDB" id="A0A0A7ENN0"/>
<evidence type="ECO:0000313" key="8">
    <source>
        <dbReference type="EMBL" id="AIY68364.1"/>
    </source>
</evidence>
<dbReference type="SUPFAM" id="SSF53474">
    <property type="entry name" value="alpha/beta-Hydrolases"/>
    <property type="match status" value="1"/>
</dbReference>
<feature type="signal peptide" evidence="6">
    <location>
        <begin position="1"/>
        <end position="23"/>
    </location>
</feature>
<organism evidence="8">
    <name type="scientific">Leptinotarsa decemlineata</name>
    <name type="common">Colorado potato beetle</name>
    <name type="synonym">Doryphora decemlineata</name>
    <dbReference type="NCBI Taxonomy" id="7539"/>
    <lineage>
        <taxon>Eukaryota</taxon>
        <taxon>Metazoa</taxon>
        <taxon>Ecdysozoa</taxon>
        <taxon>Arthropoda</taxon>
        <taxon>Hexapoda</taxon>
        <taxon>Insecta</taxon>
        <taxon>Pterygota</taxon>
        <taxon>Neoptera</taxon>
        <taxon>Endopterygota</taxon>
        <taxon>Coleoptera</taxon>
        <taxon>Polyphaga</taxon>
        <taxon>Cucujiformia</taxon>
        <taxon>Chrysomeloidea</taxon>
        <taxon>Chrysomelidae</taxon>
        <taxon>Chrysomelinae</taxon>
        <taxon>Doryphorini</taxon>
        <taxon>Leptinotarsa</taxon>
    </lineage>
</organism>
<keyword evidence="3 6" id="KW-0378">Hydrolase</keyword>
<dbReference type="OrthoDB" id="19653at2759"/>
<evidence type="ECO:0000256" key="3">
    <source>
        <dbReference type="ARBA" id="ARBA00022801"/>
    </source>
</evidence>
<dbReference type="ESTHER" id="lepde-a0a0a7enn0">
    <property type="family name" value="Carb_B_Arthropoda"/>
</dbReference>
<evidence type="ECO:0000256" key="4">
    <source>
        <dbReference type="ARBA" id="ARBA00023157"/>
    </source>
</evidence>
<accession>A0A0A7ENN0</accession>
<dbReference type="Gene3D" id="3.40.50.1820">
    <property type="entry name" value="alpha/beta hydrolase"/>
    <property type="match status" value="1"/>
</dbReference>
<keyword evidence="4" id="KW-1015">Disulfide bond</keyword>
<feature type="domain" description="Carboxylesterase type B" evidence="7">
    <location>
        <begin position="24"/>
        <end position="530"/>
    </location>
</feature>
<dbReference type="EMBL" id="KM220573">
    <property type="protein sequence ID" value="AIY68364.1"/>
    <property type="molecule type" value="mRNA"/>
</dbReference>
<dbReference type="InterPro" id="IPR050309">
    <property type="entry name" value="Type-B_Carboxylest/Lipase"/>
</dbReference>
<reference evidence="8" key="1">
    <citation type="submission" date="2014-07" db="EMBL/GenBank/DDBJ databases">
        <title>Identification of esterase genes and their expression profiles in several pesticides treated Colorado potato beetle, Leptinotarsa decemlineata.</title>
        <authorList>
            <person name="Lv F."/>
            <person name="Fu K."/>
        </authorList>
    </citation>
    <scope>NUCLEOTIDE SEQUENCE</scope>
</reference>
<evidence type="ECO:0000256" key="2">
    <source>
        <dbReference type="ARBA" id="ARBA00022487"/>
    </source>
</evidence>